<reference evidence="2 3" key="1">
    <citation type="journal article" date="2014" name="Int. J. Syst. Evol. Microbiol.">
        <title>Phaeodactylibacter xiamenensis gen. nov., sp. nov., a member of the family Saprospiraceae isolated from the marine alga Phaeodactylum tricornutum.</title>
        <authorList>
            <person name="Chen Z.Jr."/>
            <person name="Lei X."/>
            <person name="Lai Q."/>
            <person name="Li Y."/>
            <person name="Zhang B."/>
            <person name="Zhang J."/>
            <person name="Zhang H."/>
            <person name="Yang L."/>
            <person name="Zheng W."/>
            <person name="Tian Y."/>
            <person name="Yu Z."/>
            <person name="Xu H.Jr."/>
            <person name="Zheng T."/>
        </authorList>
    </citation>
    <scope>NUCLEOTIDE SEQUENCE [LARGE SCALE GENOMIC DNA]</scope>
    <source>
        <strain evidence="2 3">KD52</strain>
    </source>
</reference>
<evidence type="ECO:0000313" key="2">
    <source>
        <dbReference type="EMBL" id="KGE85575.1"/>
    </source>
</evidence>
<comment type="caution">
    <text evidence="2">The sequence shown here is derived from an EMBL/GenBank/DDBJ whole genome shotgun (WGS) entry which is preliminary data.</text>
</comment>
<dbReference type="OrthoDB" id="1114455at2"/>
<keyword evidence="1" id="KW-0732">Signal</keyword>
<dbReference type="EMBL" id="JPOS01000084">
    <property type="protein sequence ID" value="KGE85575.1"/>
    <property type="molecule type" value="Genomic_DNA"/>
</dbReference>
<protein>
    <recommendedName>
        <fullName evidence="4">Type IX secretion system membrane protein PorP/SprF</fullName>
    </recommendedName>
</protein>
<dbReference type="InterPro" id="IPR019861">
    <property type="entry name" value="PorP/SprF_Bacteroidetes"/>
</dbReference>
<name>A0A098S0B2_9BACT</name>
<evidence type="ECO:0000313" key="3">
    <source>
        <dbReference type="Proteomes" id="UP000029736"/>
    </source>
</evidence>
<feature type="signal peptide" evidence="1">
    <location>
        <begin position="1"/>
        <end position="21"/>
    </location>
</feature>
<dbReference type="AlphaFoldDB" id="A0A098S0B2"/>
<feature type="chain" id="PRO_5001947420" description="Type IX secretion system membrane protein PorP/SprF" evidence="1">
    <location>
        <begin position="22"/>
        <end position="317"/>
    </location>
</feature>
<proteinExistence type="predicted"/>
<keyword evidence="3" id="KW-1185">Reference proteome</keyword>
<dbReference type="STRING" id="1524460.IX84_26060"/>
<dbReference type="Pfam" id="PF11751">
    <property type="entry name" value="PorP_SprF"/>
    <property type="match status" value="1"/>
</dbReference>
<organism evidence="2 3">
    <name type="scientific">Phaeodactylibacter xiamenensis</name>
    <dbReference type="NCBI Taxonomy" id="1524460"/>
    <lineage>
        <taxon>Bacteria</taxon>
        <taxon>Pseudomonadati</taxon>
        <taxon>Bacteroidota</taxon>
        <taxon>Saprospiria</taxon>
        <taxon>Saprospirales</taxon>
        <taxon>Haliscomenobacteraceae</taxon>
        <taxon>Phaeodactylibacter</taxon>
    </lineage>
</organism>
<evidence type="ECO:0000256" key="1">
    <source>
        <dbReference type="SAM" id="SignalP"/>
    </source>
</evidence>
<dbReference type="Proteomes" id="UP000029736">
    <property type="component" value="Unassembled WGS sequence"/>
</dbReference>
<dbReference type="NCBIfam" id="TIGR03519">
    <property type="entry name" value="T9SS_PorP_fam"/>
    <property type="match status" value="1"/>
</dbReference>
<evidence type="ECO:0008006" key="4">
    <source>
        <dbReference type="Google" id="ProtNLM"/>
    </source>
</evidence>
<gene>
    <name evidence="2" type="ORF">IX84_26060</name>
</gene>
<sequence length="317" mass="34644">MTRLKYKLLFLVLTVAASLNAQQLSLFTQYRENATVINPAAVESDFLAFGQNISFGASYRAQWVGLENAPTTQTLRGSYIHTRGSGVTFMAGGHVINDQTGPTGFTGAYGRIAGIVSGDPETGGFVVGLSAGAVNFRVDASQIRLREQGDIVGTTDQSQFFPDVGVGLYYYRMVGRNDNMIYGGLSVPQVFGLDLTFQNEEGEYSTKRVQHYYGMFGFYAFLNDNSFLEPSVWIKYTEGAPTNVDFNLRYFTPVNFWVGAGASTAGNAHLETGVMLGDLAGYENTFRIGYGFDYSFSSFGPSAGATHEINLTMSLYR</sequence>
<accession>A0A098S0B2</accession>
<dbReference type="RefSeq" id="WP_044227467.1">
    <property type="nucleotide sequence ID" value="NZ_JBKAGJ010000003.1"/>
</dbReference>